<evidence type="ECO:0000256" key="2">
    <source>
        <dbReference type="ARBA" id="ARBA00022722"/>
    </source>
</evidence>
<dbReference type="InterPro" id="IPR003154">
    <property type="entry name" value="S1/P1nuclease"/>
</dbReference>
<keyword evidence="6" id="KW-1015">Disulfide bond</keyword>
<dbReference type="Proteomes" id="UP001610563">
    <property type="component" value="Unassembled WGS sequence"/>
</dbReference>
<keyword evidence="5" id="KW-0378">Hydrolase</keyword>
<dbReference type="CDD" id="cd11010">
    <property type="entry name" value="S1-P1_nuclease"/>
    <property type="match status" value="1"/>
</dbReference>
<dbReference type="PANTHER" id="PTHR33146">
    <property type="entry name" value="ENDONUCLEASE 4"/>
    <property type="match status" value="1"/>
</dbReference>
<dbReference type="SUPFAM" id="SSF48537">
    <property type="entry name" value="Phospholipase C/P1 nuclease"/>
    <property type="match status" value="1"/>
</dbReference>
<gene>
    <name evidence="9" type="ORF">BJX66DRAFT_327413</name>
</gene>
<reference evidence="9 10" key="1">
    <citation type="submission" date="2024-07" db="EMBL/GenBank/DDBJ databases">
        <title>Section-level genome sequencing and comparative genomics of Aspergillus sections Usti and Cavernicolus.</title>
        <authorList>
            <consortium name="Lawrence Berkeley National Laboratory"/>
            <person name="Nybo J.L."/>
            <person name="Vesth T.C."/>
            <person name="Theobald S."/>
            <person name="Frisvad J.C."/>
            <person name="Larsen T.O."/>
            <person name="Kjaerboelling I."/>
            <person name="Rothschild-Mancinelli K."/>
            <person name="Lyhne E.K."/>
            <person name="Kogle M.E."/>
            <person name="Barry K."/>
            <person name="Clum A."/>
            <person name="Na H."/>
            <person name="Ledsgaard L."/>
            <person name="Lin J."/>
            <person name="Lipzen A."/>
            <person name="Kuo A."/>
            <person name="Riley R."/>
            <person name="Mondo S."/>
            <person name="Labutti K."/>
            <person name="Haridas S."/>
            <person name="Pangalinan J."/>
            <person name="Salamov A.A."/>
            <person name="Simmons B.A."/>
            <person name="Magnuson J.K."/>
            <person name="Chen J."/>
            <person name="Drula E."/>
            <person name="Henrissat B."/>
            <person name="Wiebenga A."/>
            <person name="Lubbers R.J."/>
            <person name="Gomes A.C."/>
            <person name="Makela M.R."/>
            <person name="Stajich J."/>
            <person name="Grigoriev I.V."/>
            <person name="Mortensen U.H."/>
            <person name="De Vries R.P."/>
            <person name="Baker S.E."/>
            <person name="Andersen M.R."/>
        </authorList>
    </citation>
    <scope>NUCLEOTIDE SEQUENCE [LARGE SCALE GENOMIC DNA]</scope>
    <source>
        <strain evidence="9 10">CBS 209.92</strain>
    </source>
</reference>
<keyword evidence="2" id="KW-0540">Nuclease</keyword>
<evidence type="ECO:0000256" key="3">
    <source>
        <dbReference type="ARBA" id="ARBA00022723"/>
    </source>
</evidence>
<evidence type="ECO:0000256" key="7">
    <source>
        <dbReference type="ARBA" id="ARBA00023180"/>
    </source>
</evidence>
<proteinExistence type="inferred from homology"/>
<keyword evidence="4" id="KW-0255">Endonuclease</keyword>
<evidence type="ECO:0000256" key="5">
    <source>
        <dbReference type="ARBA" id="ARBA00022801"/>
    </source>
</evidence>
<keyword evidence="10" id="KW-1185">Reference proteome</keyword>
<dbReference type="Pfam" id="PF02265">
    <property type="entry name" value="S1-P1_nuclease"/>
    <property type="match status" value="1"/>
</dbReference>
<evidence type="ECO:0000256" key="4">
    <source>
        <dbReference type="ARBA" id="ARBA00022759"/>
    </source>
</evidence>
<dbReference type="PANTHER" id="PTHR33146:SF26">
    <property type="entry name" value="ENDONUCLEASE 4"/>
    <property type="match status" value="1"/>
</dbReference>
<dbReference type="InterPro" id="IPR008947">
    <property type="entry name" value="PLipase_C/P1_nuclease_dom_sf"/>
</dbReference>
<keyword evidence="8" id="KW-0732">Signal</keyword>
<organism evidence="9 10">
    <name type="scientific">Aspergillus keveii</name>
    <dbReference type="NCBI Taxonomy" id="714993"/>
    <lineage>
        <taxon>Eukaryota</taxon>
        <taxon>Fungi</taxon>
        <taxon>Dikarya</taxon>
        <taxon>Ascomycota</taxon>
        <taxon>Pezizomycotina</taxon>
        <taxon>Eurotiomycetes</taxon>
        <taxon>Eurotiomycetidae</taxon>
        <taxon>Eurotiales</taxon>
        <taxon>Aspergillaceae</taxon>
        <taxon>Aspergillus</taxon>
        <taxon>Aspergillus subgen. Nidulantes</taxon>
    </lineage>
</organism>
<evidence type="ECO:0000313" key="10">
    <source>
        <dbReference type="Proteomes" id="UP001610563"/>
    </source>
</evidence>
<feature type="signal peptide" evidence="8">
    <location>
        <begin position="1"/>
        <end position="22"/>
    </location>
</feature>
<evidence type="ECO:0000256" key="6">
    <source>
        <dbReference type="ARBA" id="ARBA00023157"/>
    </source>
</evidence>
<evidence type="ECO:0000313" key="9">
    <source>
        <dbReference type="EMBL" id="KAL2788018.1"/>
    </source>
</evidence>
<protein>
    <submittedName>
        <fullName evidence="9">Phospholipase C/P1 nuclease</fullName>
    </submittedName>
</protein>
<keyword evidence="7" id="KW-0325">Glycoprotein</keyword>
<evidence type="ECO:0000256" key="8">
    <source>
        <dbReference type="SAM" id="SignalP"/>
    </source>
</evidence>
<dbReference type="Gene3D" id="1.10.575.10">
    <property type="entry name" value="P1 Nuclease"/>
    <property type="match status" value="1"/>
</dbReference>
<comment type="caution">
    <text evidence="9">The sequence shown here is derived from an EMBL/GenBank/DDBJ whole genome shotgun (WGS) entry which is preliminary data.</text>
</comment>
<keyword evidence="3" id="KW-0479">Metal-binding</keyword>
<sequence>MMHAPLLFLGFCFLSVYQPVASWGDVGHRTVAYLAERFLTDRGAQFANDLLANNRGFDISDASVWADTVKRKRPYTRPWHYIDAEDRPPATCSVHYEDDCDKAGCIVSAMENMTQQLTDPSTDTMEQKEALMYLIHFFGDLHQPMHVEATRRGGNDIPVCFDRRCSGQNLHSVWDTAIPHKINGIKHNLKHNDERNASAEWAERLYQTTGELPGLAQECSDIRSPLQCIMQWAKETNSLICTFALKKGVSWVEKHNLGDEYYDKAVPIVEEQIARAAMRLAVWINTIAAERPSSTEPLLIQNDL</sequence>
<accession>A0ABR4FXM0</accession>
<dbReference type="EMBL" id="JBFTWV010000086">
    <property type="protein sequence ID" value="KAL2788018.1"/>
    <property type="molecule type" value="Genomic_DNA"/>
</dbReference>
<evidence type="ECO:0000256" key="1">
    <source>
        <dbReference type="ARBA" id="ARBA00009547"/>
    </source>
</evidence>
<comment type="similarity">
    <text evidence="1">Belongs to the nuclease type I family.</text>
</comment>
<feature type="chain" id="PRO_5045639575" evidence="8">
    <location>
        <begin position="23"/>
        <end position="304"/>
    </location>
</feature>
<name>A0ABR4FXM0_9EURO</name>